<dbReference type="SMART" id="SM00421">
    <property type="entry name" value="HTH_LUXR"/>
    <property type="match status" value="1"/>
</dbReference>
<evidence type="ECO:0000256" key="2">
    <source>
        <dbReference type="ARBA" id="ARBA00023125"/>
    </source>
</evidence>
<protein>
    <recommendedName>
        <fullName evidence="4">HTH luxR-type domain-containing protein</fullName>
    </recommendedName>
</protein>
<dbReference type="InterPro" id="IPR005143">
    <property type="entry name" value="TF_LuxR_autoind-bd_dom"/>
</dbReference>
<evidence type="ECO:0000313" key="6">
    <source>
        <dbReference type="Proteomes" id="UP000017837"/>
    </source>
</evidence>
<dbReference type="GO" id="GO:0003677">
    <property type="term" value="F:DNA binding"/>
    <property type="evidence" value="ECO:0007669"/>
    <property type="project" value="UniProtKB-KW"/>
</dbReference>
<dbReference type="InterPro" id="IPR000792">
    <property type="entry name" value="Tscrpt_reg_LuxR_C"/>
</dbReference>
<gene>
    <name evidence="5" type="ORF">ABENE_20005</name>
</gene>
<dbReference type="SUPFAM" id="SSF46894">
    <property type="entry name" value="C-terminal effector domain of the bipartite response regulators"/>
    <property type="match status" value="1"/>
</dbReference>
<dbReference type="InterPro" id="IPR016032">
    <property type="entry name" value="Sig_transdc_resp-reg_C-effctor"/>
</dbReference>
<name>V4QX86_9CAUL</name>
<dbReference type="RefSeq" id="WP_018083706.1">
    <property type="nucleotide sequence ID" value="NZ_AQWM01000040.1"/>
</dbReference>
<dbReference type="GO" id="GO:0006355">
    <property type="term" value="P:regulation of DNA-templated transcription"/>
    <property type="evidence" value="ECO:0007669"/>
    <property type="project" value="InterPro"/>
</dbReference>
<dbReference type="eggNOG" id="COG2197">
    <property type="taxonomic scope" value="Bacteria"/>
</dbReference>
<dbReference type="Gene3D" id="3.30.450.80">
    <property type="entry name" value="Transcription factor LuxR-like, autoinducer-binding domain"/>
    <property type="match status" value="1"/>
</dbReference>
<proteinExistence type="predicted"/>
<dbReference type="EMBL" id="AWGB01000068">
    <property type="protein sequence ID" value="ESQ83758.1"/>
    <property type="molecule type" value="Genomic_DNA"/>
</dbReference>
<dbReference type="PATRIC" id="fig|1121022.4.peg.4099"/>
<comment type="caution">
    <text evidence="5">The sequence shown here is derived from an EMBL/GenBank/DDBJ whole genome shotgun (WGS) entry which is preliminary data.</text>
</comment>
<evidence type="ECO:0000256" key="1">
    <source>
        <dbReference type="ARBA" id="ARBA00023015"/>
    </source>
</evidence>
<keyword evidence="3" id="KW-0804">Transcription</keyword>
<dbReference type="Gene3D" id="1.10.10.10">
    <property type="entry name" value="Winged helix-like DNA-binding domain superfamily/Winged helix DNA-binding domain"/>
    <property type="match status" value="1"/>
</dbReference>
<dbReference type="PRINTS" id="PR00038">
    <property type="entry name" value="HTHLUXR"/>
</dbReference>
<reference evidence="5 6" key="1">
    <citation type="journal article" date="2014" name="Nature">
        <title>Sequential evolution of bacterial morphology by co-option of a developmental regulator.</title>
        <authorList>
            <person name="Jiang C."/>
            <person name="Brown P.J."/>
            <person name="Ducret A."/>
            <person name="Brun Y.V."/>
        </authorList>
    </citation>
    <scope>NUCLEOTIDE SEQUENCE [LARGE SCALE GENOMIC DNA]</scope>
    <source>
        <strain evidence="5 6">DSM 16100</strain>
    </source>
</reference>
<evidence type="ECO:0000259" key="4">
    <source>
        <dbReference type="PROSITE" id="PS50043"/>
    </source>
</evidence>
<dbReference type="InterPro" id="IPR036388">
    <property type="entry name" value="WH-like_DNA-bd_sf"/>
</dbReference>
<dbReference type="Pfam" id="PF00196">
    <property type="entry name" value="GerE"/>
    <property type="match status" value="1"/>
</dbReference>
<keyword evidence="6" id="KW-1185">Reference proteome</keyword>
<dbReference type="Pfam" id="PF03472">
    <property type="entry name" value="Autoind_bind"/>
    <property type="match status" value="1"/>
</dbReference>
<dbReference type="PANTHER" id="PTHR44688:SF16">
    <property type="entry name" value="DNA-BINDING TRANSCRIPTIONAL ACTIVATOR DEVR_DOSR"/>
    <property type="match status" value="1"/>
</dbReference>
<organism evidence="5 6">
    <name type="scientific">Asticcacaulis benevestitus DSM 16100 = ATCC BAA-896</name>
    <dbReference type="NCBI Taxonomy" id="1121022"/>
    <lineage>
        <taxon>Bacteria</taxon>
        <taxon>Pseudomonadati</taxon>
        <taxon>Pseudomonadota</taxon>
        <taxon>Alphaproteobacteria</taxon>
        <taxon>Caulobacterales</taxon>
        <taxon>Caulobacteraceae</taxon>
        <taxon>Asticcacaulis</taxon>
    </lineage>
</organism>
<accession>V4QX86</accession>
<feature type="domain" description="HTH luxR-type" evidence="4">
    <location>
        <begin position="179"/>
        <end position="244"/>
    </location>
</feature>
<keyword evidence="2" id="KW-0238">DNA-binding</keyword>
<evidence type="ECO:0000313" key="5">
    <source>
        <dbReference type="EMBL" id="ESQ83758.1"/>
    </source>
</evidence>
<dbReference type="STRING" id="1121022.GCA_000376105_04019"/>
<dbReference type="PANTHER" id="PTHR44688">
    <property type="entry name" value="DNA-BINDING TRANSCRIPTIONAL ACTIVATOR DEVR_DOSR"/>
    <property type="match status" value="1"/>
</dbReference>
<dbReference type="AlphaFoldDB" id="V4QX86"/>
<dbReference type="Proteomes" id="UP000017837">
    <property type="component" value="Unassembled WGS sequence"/>
</dbReference>
<dbReference type="InterPro" id="IPR036693">
    <property type="entry name" value="TF_LuxR_autoind-bd_dom_sf"/>
</dbReference>
<dbReference type="PROSITE" id="PS50043">
    <property type="entry name" value="HTH_LUXR_2"/>
    <property type="match status" value="1"/>
</dbReference>
<dbReference type="SUPFAM" id="SSF75516">
    <property type="entry name" value="Pheromone-binding domain of LuxR-like quorum-sensing transcription factors"/>
    <property type="match status" value="1"/>
</dbReference>
<keyword evidence="1" id="KW-0805">Transcription regulation</keyword>
<dbReference type="CDD" id="cd06170">
    <property type="entry name" value="LuxR_C_like"/>
    <property type="match status" value="1"/>
</dbReference>
<evidence type="ECO:0000256" key="3">
    <source>
        <dbReference type="ARBA" id="ARBA00023163"/>
    </source>
</evidence>
<sequence>MPLPIAGQVLVEFATACATVATKEELSALVIKTYGRLGFDQVNVSLIKDYTLPQAELKFGWANTYATDWQDYYVRKNCIQFDPVAQIAYGNVSPFFWSDLPRLLNLTSRQTGFLGLAGEAGLNNGVGLPFPGARALRGGIALATTSPKAEHLRDLNLLWSISSVFYLRLKALLTPPAPCTGQAIELTQPETDILILSAKGETDRSMASQLGKTENTINTHLRRIYRKLEAHTRIQAFSNALRQHLIDLP</sequence>